<dbReference type="SMART" id="SM00179">
    <property type="entry name" value="EGF_CA"/>
    <property type="match status" value="4"/>
</dbReference>
<name>W2SWJ7_NECAM</name>
<dbReference type="InterPro" id="IPR013032">
    <property type="entry name" value="EGF-like_CS"/>
</dbReference>
<dbReference type="Pfam" id="PF12661">
    <property type="entry name" value="hEGF"/>
    <property type="match status" value="2"/>
</dbReference>
<comment type="caution">
    <text evidence="5">Lacks conserved residue(s) required for the propagation of feature annotation.</text>
</comment>
<sequence>MCGWSRPQDCVMAKKRLMLKADASKISNILSYDAVTHLQWVEGRGNGQICADIDECAAEIYPCSTNPRVPCFNTIGSFHCGSCPPGYRGDGRSCRRKSACDDAPCYPSATCVDDQTSLNPGGFICHCPSGMMGDGVGESGCQKSNSTICRSEGYCMNGGTCNPISATDYRCACPEFYYGIHCEQVSACIGSPCENGGICEDAGVGKVNCICPIGFYGSLCQYEENSCGAHYREPSGNLTFPIDAGNIAEDGCDFVISTGEENSALRITFTSFENMDGGTSSTDCSKMPANLTLFDGAGDNAPVFATFCGDGNSGKLRQRTKMKDILP</sequence>
<feature type="disulfide bond" evidence="5">
    <location>
        <begin position="211"/>
        <end position="220"/>
    </location>
</feature>
<dbReference type="InterPro" id="IPR018097">
    <property type="entry name" value="EGF_Ca-bd_CS"/>
</dbReference>
<dbReference type="KEGG" id="nai:NECAME_13289"/>
<evidence type="ECO:0000256" key="3">
    <source>
        <dbReference type="ARBA" id="ARBA00022737"/>
    </source>
</evidence>
<evidence type="ECO:0000256" key="2">
    <source>
        <dbReference type="ARBA" id="ARBA00022729"/>
    </source>
</evidence>
<dbReference type="Gene3D" id="2.10.25.10">
    <property type="entry name" value="Laminin"/>
    <property type="match status" value="4"/>
</dbReference>
<evidence type="ECO:0000313" key="8">
    <source>
        <dbReference type="Proteomes" id="UP000053676"/>
    </source>
</evidence>
<evidence type="ECO:0000313" key="7">
    <source>
        <dbReference type="EMBL" id="ETN74000.1"/>
    </source>
</evidence>
<dbReference type="PANTHER" id="PTHR24033:SF151">
    <property type="entry name" value="NOTCH 2"/>
    <property type="match status" value="1"/>
</dbReference>
<dbReference type="PROSITE" id="PS01186">
    <property type="entry name" value="EGF_2"/>
    <property type="match status" value="1"/>
</dbReference>
<keyword evidence="4 5" id="KW-1015">Disulfide bond</keyword>
<keyword evidence="1 5" id="KW-0245">EGF-like domain</keyword>
<evidence type="ECO:0000256" key="1">
    <source>
        <dbReference type="ARBA" id="ARBA00022536"/>
    </source>
</evidence>
<dbReference type="CDD" id="cd00054">
    <property type="entry name" value="EGF_CA"/>
    <property type="match status" value="2"/>
</dbReference>
<dbReference type="EMBL" id="KI660396">
    <property type="protein sequence ID" value="ETN74000.1"/>
    <property type="molecule type" value="Genomic_DNA"/>
</dbReference>
<dbReference type="SMART" id="SM00181">
    <property type="entry name" value="EGF"/>
    <property type="match status" value="4"/>
</dbReference>
<proteinExistence type="predicted"/>
<evidence type="ECO:0000256" key="4">
    <source>
        <dbReference type="ARBA" id="ARBA00023157"/>
    </source>
</evidence>
<protein>
    <submittedName>
        <fullName evidence="7">EGF-like domain protein</fullName>
    </submittedName>
</protein>
<accession>W2SWJ7</accession>
<dbReference type="InterPro" id="IPR051830">
    <property type="entry name" value="NOTCH_homolog"/>
</dbReference>
<dbReference type="OrthoDB" id="10009301at2759"/>
<dbReference type="PANTHER" id="PTHR24033">
    <property type="entry name" value="EGF-LIKE DOMAIN-CONTAINING PROTEIN"/>
    <property type="match status" value="1"/>
</dbReference>
<dbReference type="Proteomes" id="UP000053676">
    <property type="component" value="Unassembled WGS sequence"/>
</dbReference>
<dbReference type="AlphaFoldDB" id="W2SWJ7"/>
<dbReference type="SUPFAM" id="SSF57196">
    <property type="entry name" value="EGF/Laminin"/>
    <property type="match status" value="3"/>
</dbReference>
<dbReference type="InterPro" id="IPR035914">
    <property type="entry name" value="Sperma_CUB_dom_sf"/>
</dbReference>
<dbReference type="GO" id="GO:0005509">
    <property type="term" value="F:calcium ion binding"/>
    <property type="evidence" value="ECO:0007669"/>
    <property type="project" value="InterPro"/>
</dbReference>
<dbReference type="PROSITE" id="PS01187">
    <property type="entry name" value="EGF_CA"/>
    <property type="match status" value="1"/>
</dbReference>
<feature type="disulfide bond" evidence="5">
    <location>
        <begin position="173"/>
        <end position="182"/>
    </location>
</feature>
<dbReference type="SUPFAM" id="SSF49854">
    <property type="entry name" value="Spermadhesin, CUB domain"/>
    <property type="match status" value="1"/>
</dbReference>
<keyword evidence="8" id="KW-1185">Reference proteome</keyword>
<keyword evidence="3" id="KW-0677">Repeat</keyword>
<dbReference type="STRING" id="51031.W2SWJ7"/>
<feature type="domain" description="EGF-like" evidence="6">
    <location>
        <begin position="96"/>
        <end position="142"/>
    </location>
</feature>
<evidence type="ECO:0000256" key="5">
    <source>
        <dbReference type="PROSITE-ProRule" id="PRU00076"/>
    </source>
</evidence>
<evidence type="ECO:0000259" key="6">
    <source>
        <dbReference type="PROSITE" id="PS50026"/>
    </source>
</evidence>
<dbReference type="Gene3D" id="2.60.120.290">
    <property type="entry name" value="Spermadhesin, CUB domain"/>
    <property type="match status" value="1"/>
</dbReference>
<dbReference type="OMA" id="ICRSEGY"/>
<dbReference type="InterPro" id="IPR001881">
    <property type="entry name" value="EGF-like_Ca-bd_dom"/>
</dbReference>
<dbReference type="InterPro" id="IPR000742">
    <property type="entry name" value="EGF"/>
</dbReference>
<dbReference type="PROSITE" id="PS00022">
    <property type="entry name" value="EGF_1"/>
    <property type="match status" value="2"/>
</dbReference>
<gene>
    <name evidence="7" type="ORF">NECAME_13289</name>
</gene>
<reference evidence="8" key="1">
    <citation type="journal article" date="2014" name="Nat. Genet.">
        <title>Genome of the human hookworm Necator americanus.</title>
        <authorList>
            <person name="Tang Y.T."/>
            <person name="Gao X."/>
            <person name="Rosa B.A."/>
            <person name="Abubucker S."/>
            <person name="Hallsworth-Pepin K."/>
            <person name="Martin J."/>
            <person name="Tyagi R."/>
            <person name="Heizer E."/>
            <person name="Zhang X."/>
            <person name="Bhonagiri-Palsikar V."/>
            <person name="Minx P."/>
            <person name="Warren W.C."/>
            <person name="Wang Q."/>
            <person name="Zhan B."/>
            <person name="Hotez P.J."/>
            <person name="Sternberg P.W."/>
            <person name="Dougall A."/>
            <person name="Gaze S.T."/>
            <person name="Mulvenna J."/>
            <person name="Sotillo J."/>
            <person name="Ranganathan S."/>
            <person name="Rabelo E.M."/>
            <person name="Wilson R.K."/>
            <person name="Felgner P.L."/>
            <person name="Bethony J."/>
            <person name="Hawdon J.M."/>
            <person name="Gasser R.B."/>
            <person name="Loukas A."/>
            <person name="Mitreva M."/>
        </authorList>
    </citation>
    <scope>NUCLEOTIDE SEQUENCE [LARGE SCALE GENOMIC DNA]</scope>
</reference>
<keyword evidence="2" id="KW-0732">Signal</keyword>
<feature type="domain" description="EGF-like" evidence="6">
    <location>
        <begin position="184"/>
        <end position="221"/>
    </location>
</feature>
<dbReference type="PROSITE" id="PS50026">
    <property type="entry name" value="EGF_3"/>
    <property type="match status" value="3"/>
</dbReference>
<feature type="domain" description="EGF-like" evidence="6">
    <location>
        <begin position="145"/>
        <end position="183"/>
    </location>
</feature>
<dbReference type="InterPro" id="IPR049883">
    <property type="entry name" value="NOTCH1_EGF-like"/>
</dbReference>
<dbReference type="Pfam" id="PF07645">
    <property type="entry name" value="EGF_CA"/>
    <property type="match status" value="1"/>
</dbReference>
<dbReference type="FunFam" id="2.10.25.10:FF:000038">
    <property type="entry name" value="Fibrillin 2"/>
    <property type="match status" value="1"/>
</dbReference>
<organism evidence="7 8">
    <name type="scientific">Necator americanus</name>
    <name type="common">Human hookworm</name>
    <dbReference type="NCBI Taxonomy" id="51031"/>
    <lineage>
        <taxon>Eukaryota</taxon>
        <taxon>Metazoa</taxon>
        <taxon>Ecdysozoa</taxon>
        <taxon>Nematoda</taxon>
        <taxon>Chromadorea</taxon>
        <taxon>Rhabditida</taxon>
        <taxon>Rhabditina</taxon>
        <taxon>Rhabditomorpha</taxon>
        <taxon>Strongyloidea</taxon>
        <taxon>Ancylostomatidae</taxon>
        <taxon>Bunostominae</taxon>
        <taxon>Necator</taxon>
    </lineage>
</organism>